<dbReference type="Proteomes" id="UP000030377">
    <property type="component" value="Unassembled WGS sequence"/>
</dbReference>
<evidence type="ECO:0000313" key="1">
    <source>
        <dbReference type="EMBL" id="KGT74516.1"/>
    </source>
</evidence>
<reference evidence="1 2" key="1">
    <citation type="submission" date="2014-09" db="EMBL/GenBank/DDBJ databases">
        <title>Draft genome of Bradyrhizobium japonicum Is-34.</title>
        <authorList>
            <person name="Tsurumaru H."/>
            <person name="Yamakawa T."/>
            <person name="Hashimoto S."/>
            <person name="Okizaki K."/>
            <person name="Kanesaki Y."/>
            <person name="Yoshikawa H."/>
            <person name="Yajima S."/>
        </authorList>
    </citation>
    <scope>NUCLEOTIDE SEQUENCE [LARGE SCALE GENOMIC DNA]</scope>
    <source>
        <strain evidence="1 2">Is-34</strain>
    </source>
</reference>
<sequence>MDGPCFKCATPRPIPTVIFILRIGVDLLLEPRGDILDAREYPAHCLDGFGLARDELVVFAVPDAMPHR</sequence>
<name>A0A0A3XN15_BRAJP</name>
<gene>
    <name evidence="1" type="ORF">MA20_38780</name>
</gene>
<comment type="caution">
    <text evidence="1">The sequence shown here is derived from an EMBL/GenBank/DDBJ whole genome shotgun (WGS) entry which is preliminary data.</text>
</comment>
<dbReference type="EMBL" id="JRPN01000031">
    <property type="protein sequence ID" value="KGT74516.1"/>
    <property type="molecule type" value="Genomic_DNA"/>
</dbReference>
<protein>
    <submittedName>
        <fullName evidence="1">Uncharacterized protein</fullName>
    </submittedName>
</protein>
<organism evidence="1 2">
    <name type="scientific">Bradyrhizobium japonicum</name>
    <dbReference type="NCBI Taxonomy" id="375"/>
    <lineage>
        <taxon>Bacteria</taxon>
        <taxon>Pseudomonadati</taxon>
        <taxon>Pseudomonadota</taxon>
        <taxon>Alphaproteobacteria</taxon>
        <taxon>Hyphomicrobiales</taxon>
        <taxon>Nitrobacteraceae</taxon>
        <taxon>Bradyrhizobium</taxon>
    </lineage>
</organism>
<evidence type="ECO:0000313" key="2">
    <source>
        <dbReference type="Proteomes" id="UP000030377"/>
    </source>
</evidence>
<dbReference type="AlphaFoldDB" id="A0A0A3XN15"/>
<accession>A0A0A3XN15</accession>
<proteinExistence type="predicted"/>